<reference evidence="1 2" key="1">
    <citation type="journal article" date="2023" name="Sci. Data">
        <title>Genome assembly of the Korean intertidal mud-creeper Batillaria attramentaria.</title>
        <authorList>
            <person name="Patra A.K."/>
            <person name="Ho P.T."/>
            <person name="Jun S."/>
            <person name="Lee S.J."/>
            <person name="Kim Y."/>
            <person name="Won Y.J."/>
        </authorList>
    </citation>
    <scope>NUCLEOTIDE SEQUENCE [LARGE SCALE GENOMIC DNA]</scope>
    <source>
        <strain evidence="1">Wonlab-2016</strain>
    </source>
</reference>
<accession>A0ABD0JQP7</accession>
<comment type="caution">
    <text evidence="1">The sequence shown here is derived from an EMBL/GenBank/DDBJ whole genome shotgun (WGS) entry which is preliminary data.</text>
</comment>
<name>A0ABD0JQP7_9CAEN</name>
<gene>
    <name evidence="1" type="ORF">BaRGS_00031313</name>
</gene>
<organism evidence="1 2">
    <name type="scientific">Batillaria attramentaria</name>
    <dbReference type="NCBI Taxonomy" id="370345"/>
    <lineage>
        <taxon>Eukaryota</taxon>
        <taxon>Metazoa</taxon>
        <taxon>Spiralia</taxon>
        <taxon>Lophotrochozoa</taxon>
        <taxon>Mollusca</taxon>
        <taxon>Gastropoda</taxon>
        <taxon>Caenogastropoda</taxon>
        <taxon>Sorbeoconcha</taxon>
        <taxon>Cerithioidea</taxon>
        <taxon>Batillariidae</taxon>
        <taxon>Batillaria</taxon>
    </lineage>
</organism>
<proteinExistence type="predicted"/>
<evidence type="ECO:0000313" key="1">
    <source>
        <dbReference type="EMBL" id="KAK7477411.1"/>
    </source>
</evidence>
<dbReference type="AlphaFoldDB" id="A0ABD0JQP7"/>
<feature type="non-terminal residue" evidence="1">
    <location>
        <position position="1"/>
    </location>
</feature>
<dbReference type="EMBL" id="JACVVK020000350">
    <property type="protein sequence ID" value="KAK7477411.1"/>
    <property type="molecule type" value="Genomic_DNA"/>
</dbReference>
<evidence type="ECO:0000313" key="2">
    <source>
        <dbReference type="Proteomes" id="UP001519460"/>
    </source>
</evidence>
<sequence>LVSELTGTSKSPSFCFAETTIEIRPSRRRFDERLCCSFVQGLTHLGALAAMPYPSTILLVTSVVATCTALTSAYAGITWEVPLSTSGSQCTCDKRGVLKLTFNTRERRCAEITMLFENSNEWSFNIGDSRTNNGYAGDAGTQSNDAEVNSRSKTIMVFGRDNPSGGSYGNQAQQPNFLDGVVRMTVADNHFRADNGDSIVSVNNDRLFRLNGQADSEGPVNHDVYVGLNRVVQSTSRVGTGLCWVGVKWRSSCSRITYPTSSLPSQLSPFREA</sequence>
<keyword evidence="2" id="KW-1185">Reference proteome</keyword>
<protein>
    <submittedName>
        <fullName evidence="1">Uncharacterized protein</fullName>
    </submittedName>
</protein>
<dbReference type="Proteomes" id="UP001519460">
    <property type="component" value="Unassembled WGS sequence"/>
</dbReference>